<dbReference type="Pfam" id="PF00583">
    <property type="entry name" value="Acetyltransf_1"/>
    <property type="match status" value="1"/>
</dbReference>
<proteinExistence type="predicted"/>
<accession>D9R989</accession>
<dbReference type="InterPro" id="IPR000182">
    <property type="entry name" value="GNAT_dom"/>
</dbReference>
<evidence type="ECO:0000259" key="1">
    <source>
        <dbReference type="PROSITE" id="PS51186"/>
    </source>
</evidence>
<keyword evidence="3" id="KW-1185">Reference proteome</keyword>
<reference evidence="2" key="1">
    <citation type="submission" date="2010-07" db="EMBL/GenBank/DDBJ databases">
        <title>Complete sequence of Clostridium saccharolyticum WM1.</title>
        <authorList>
            <consortium name="US DOE Joint Genome Institute"/>
            <person name="Lucas S."/>
            <person name="Copeland A."/>
            <person name="Lapidus A."/>
            <person name="Cheng J.-F."/>
            <person name="Bruce D."/>
            <person name="Goodwin L."/>
            <person name="Pitluck S."/>
            <person name="Chertkov O."/>
            <person name="Detter J.C."/>
            <person name="Han C."/>
            <person name="Tapia R."/>
            <person name="Land M."/>
            <person name="Hauser L."/>
            <person name="Chang Y.-J."/>
            <person name="Jeffries C."/>
            <person name="Kyrpides N."/>
            <person name="Ivanova N."/>
            <person name="Mikhailova N."/>
            <person name="Mouttaki H."/>
            <person name="Lin L."/>
            <person name="Zhou J."/>
            <person name="Hemme C.L."/>
            <person name="Woyke T."/>
        </authorList>
    </citation>
    <scope>NUCLEOTIDE SEQUENCE [LARGE SCALE GENOMIC DNA]</scope>
    <source>
        <strain evidence="2">WM1</strain>
    </source>
</reference>
<sequence length="166" mass="19184">MKIENLSEKYRVKRIEETDIPEVYALCKSNPLYYQHCPPNVTISSVKEELTVLPKGKKLEDKYYLGFYHSELLVAVIDLISGYPNGETVFIGFFMIDQHIQKKGIGTSIISEVCRYLKKIGFTYVRLGYIKGNPQSEAFWTKNHFIKTGEEVQTDSYVIVVMQRTL</sequence>
<dbReference type="RefSeq" id="WP_013273910.1">
    <property type="nucleotide sequence ID" value="NC_014376.1"/>
</dbReference>
<dbReference type="CDD" id="cd04301">
    <property type="entry name" value="NAT_SF"/>
    <property type="match status" value="1"/>
</dbReference>
<dbReference type="SUPFAM" id="SSF55729">
    <property type="entry name" value="Acyl-CoA N-acyltransferases (Nat)"/>
    <property type="match status" value="1"/>
</dbReference>
<dbReference type="GO" id="GO:0016747">
    <property type="term" value="F:acyltransferase activity, transferring groups other than amino-acyl groups"/>
    <property type="evidence" value="ECO:0007669"/>
    <property type="project" value="InterPro"/>
</dbReference>
<gene>
    <name evidence="2" type="ordered locus">Closa_3311</name>
</gene>
<dbReference type="KEGG" id="csh:Closa_3311"/>
<dbReference type="HOGENOM" id="CLU_099453_1_0_9"/>
<evidence type="ECO:0000313" key="2">
    <source>
        <dbReference type="EMBL" id="ADL05840.1"/>
    </source>
</evidence>
<name>D9R989_LACSW</name>
<feature type="domain" description="N-acetyltransferase" evidence="1">
    <location>
        <begin position="10"/>
        <end position="166"/>
    </location>
</feature>
<evidence type="ECO:0000313" key="3">
    <source>
        <dbReference type="Proteomes" id="UP000001662"/>
    </source>
</evidence>
<dbReference type="EMBL" id="CP002109">
    <property type="protein sequence ID" value="ADL05840.1"/>
    <property type="molecule type" value="Genomic_DNA"/>
</dbReference>
<dbReference type="AlphaFoldDB" id="D9R989"/>
<dbReference type="Proteomes" id="UP000001662">
    <property type="component" value="Chromosome"/>
</dbReference>
<protein>
    <submittedName>
        <fullName evidence="2">GCN5-related N-acetyltransferase</fullName>
    </submittedName>
</protein>
<dbReference type="InterPro" id="IPR016181">
    <property type="entry name" value="Acyl_CoA_acyltransferase"/>
</dbReference>
<organism evidence="2 3">
    <name type="scientific">Lacrimispora saccharolytica (strain ATCC 35040 / DSM 2544 / NRCC 2533 / WM1)</name>
    <name type="common">Clostridium saccharolyticum</name>
    <dbReference type="NCBI Taxonomy" id="610130"/>
    <lineage>
        <taxon>Bacteria</taxon>
        <taxon>Bacillati</taxon>
        <taxon>Bacillota</taxon>
        <taxon>Clostridia</taxon>
        <taxon>Lachnospirales</taxon>
        <taxon>Lachnospiraceae</taxon>
        <taxon>Lacrimispora</taxon>
    </lineage>
</organism>
<dbReference type="Gene3D" id="3.40.630.30">
    <property type="match status" value="1"/>
</dbReference>
<dbReference type="STRING" id="610130.Closa_3311"/>
<dbReference type="eggNOG" id="COG0456">
    <property type="taxonomic scope" value="Bacteria"/>
</dbReference>
<dbReference type="PaxDb" id="610130-Closa_3311"/>
<dbReference type="OrthoDB" id="9782266at2"/>
<dbReference type="PROSITE" id="PS51186">
    <property type="entry name" value="GNAT"/>
    <property type="match status" value="1"/>
</dbReference>